<dbReference type="KEGG" id="cga:Celgi_2635"/>
<keyword evidence="4" id="KW-1185">Reference proteome</keyword>
<keyword evidence="2" id="KW-1133">Transmembrane helix</keyword>
<evidence type="ECO:0000256" key="1">
    <source>
        <dbReference type="SAM" id="MobiDB-lite"/>
    </source>
</evidence>
<dbReference type="STRING" id="593907.Celgi_2635"/>
<dbReference type="OrthoDB" id="4829213at2"/>
<proteinExistence type="predicted"/>
<dbReference type="eggNOG" id="ENOG5033D0U">
    <property type="taxonomic scope" value="Bacteria"/>
</dbReference>
<name>F8A3U2_CELGA</name>
<dbReference type="EMBL" id="CP002665">
    <property type="protein sequence ID" value="AEI13134.1"/>
    <property type="molecule type" value="Genomic_DNA"/>
</dbReference>
<evidence type="ECO:0000313" key="4">
    <source>
        <dbReference type="Proteomes" id="UP000000485"/>
    </source>
</evidence>
<gene>
    <name evidence="3" type="ordered locus">Celgi_2635</name>
</gene>
<evidence type="ECO:0000313" key="3">
    <source>
        <dbReference type="EMBL" id="AEI13134.1"/>
    </source>
</evidence>
<reference evidence="4" key="1">
    <citation type="submission" date="2011-04" db="EMBL/GenBank/DDBJ databases">
        <title>Complete sequence of Cellvibrio gilvus ATCC 13127.</title>
        <authorList>
            <person name="Lucas S."/>
            <person name="Han J."/>
            <person name="Lapidus A."/>
            <person name="Cheng J.-F."/>
            <person name="Goodwin L."/>
            <person name="Pitluck S."/>
            <person name="Peters L."/>
            <person name="Munk A."/>
            <person name="Detter J.C."/>
            <person name="Han C."/>
            <person name="Tapia R."/>
            <person name="Land M."/>
            <person name="Hauser L."/>
            <person name="Kyrpides N."/>
            <person name="Ivanova N."/>
            <person name="Ovchinnikova G."/>
            <person name="Pagani I."/>
            <person name="Mead D."/>
            <person name="Brumm P."/>
            <person name="Woyke T."/>
        </authorList>
    </citation>
    <scope>NUCLEOTIDE SEQUENCE [LARGE SCALE GENOMIC DNA]</scope>
    <source>
        <strain evidence="4">ATCC 13127 / NRRL B-14078</strain>
    </source>
</reference>
<sequence length="307" mass="30983">MSTSDDTPGRTDETARADESGPAAPPVAEPVPAPPATEPAVDTGKHAVVRPAPVPPPPARPDATAPQTPVPATTDTTAVPAAAPDPVVAATPARAEVPVRRPVAAATAPATASPTPTPTAEQTAVHPAPEPVETDPRPDQKPELFPAPNAPRTTTWGTHVLGALVGLLLAPLAAGVLLLGQSRILAEQAPGWDASLDVTGIVLVGLGLLALGWVAILAVWTPAAPITGGLVVGVIGGFALIAPGIARSQTLRVVDSDGWRTTVTQVTVAGTSGTLIVAGFLVLIAGLVAVLAHRRGVRLGAFRERHR</sequence>
<feature type="compositionally biased region" description="Basic and acidic residues" evidence="1">
    <location>
        <begin position="7"/>
        <end position="19"/>
    </location>
</feature>
<feature type="transmembrane region" description="Helical" evidence="2">
    <location>
        <begin position="266"/>
        <end position="292"/>
    </location>
</feature>
<feature type="region of interest" description="Disordered" evidence="1">
    <location>
        <begin position="1"/>
        <end position="152"/>
    </location>
</feature>
<keyword evidence="2" id="KW-0812">Transmembrane</keyword>
<feature type="compositionally biased region" description="Low complexity" evidence="1">
    <location>
        <begin position="61"/>
        <end position="125"/>
    </location>
</feature>
<dbReference type="RefSeq" id="WP_013884651.1">
    <property type="nucleotide sequence ID" value="NC_015671.1"/>
</dbReference>
<organism evidence="3 4">
    <name type="scientific">Cellulomonas gilvus (strain ATCC 13127 / NRRL B-14078)</name>
    <name type="common">Cellvibrio gilvus</name>
    <dbReference type="NCBI Taxonomy" id="593907"/>
    <lineage>
        <taxon>Bacteria</taxon>
        <taxon>Bacillati</taxon>
        <taxon>Actinomycetota</taxon>
        <taxon>Actinomycetes</taxon>
        <taxon>Micrococcales</taxon>
        <taxon>Cellulomonadaceae</taxon>
        <taxon>Cellulomonas</taxon>
    </lineage>
</organism>
<evidence type="ECO:0000256" key="2">
    <source>
        <dbReference type="SAM" id="Phobius"/>
    </source>
</evidence>
<dbReference type="HOGENOM" id="CLU_905182_0_0_11"/>
<dbReference type="Proteomes" id="UP000000485">
    <property type="component" value="Chromosome"/>
</dbReference>
<feature type="transmembrane region" description="Helical" evidence="2">
    <location>
        <begin position="160"/>
        <end position="180"/>
    </location>
</feature>
<feature type="transmembrane region" description="Helical" evidence="2">
    <location>
        <begin position="200"/>
        <end position="220"/>
    </location>
</feature>
<keyword evidence="2" id="KW-0472">Membrane</keyword>
<protein>
    <submittedName>
        <fullName evidence="3">Uncharacterized protein</fullName>
    </submittedName>
</protein>
<dbReference type="PRINTS" id="PR01217">
    <property type="entry name" value="PRICHEXTENSN"/>
</dbReference>
<accession>F8A3U2</accession>
<feature type="transmembrane region" description="Helical" evidence="2">
    <location>
        <begin position="227"/>
        <end position="246"/>
    </location>
</feature>
<feature type="compositionally biased region" description="Pro residues" evidence="1">
    <location>
        <begin position="23"/>
        <end position="37"/>
    </location>
</feature>
<dbReference type="AlphaFoldDB" id="F8A3U2"/>